<dbReference type="PANTHER" id="PTHR46577:SF2">
    <property type="entry name" value="TRANSCRIPTIONAL REGULATORY PROTEIN"/>
    <property type="match status" value="1"/>
</dbReference>
<dbReference type="InterPro" id="IPR015424">
    <property type="entry name" value="PyrdxlP-dep_Trfase"/>
</dbReference>
<dbReference type="GO" id="GO:0003677">
    <property type="term" value="F:DNA binding"/>
    <property type="evidence" value="ECO:0007669"/>
    <property type="project" value="UniProtKB-KW"/>
</dbReference>
<proteinExistence type="inferred from homology"/>
<reference evidence="7 8" key="1">
    <citation type="submission" date="2019-06" db="EMBL/GenBank/DDBJ databases">
        <title>Genome sequence of Rhodobacteraceae bacterium D4M1.</title>
        <authorList>
            <person name="Cao J."/>
        </authorList>
    </citation>
    <scope>NUCLEOTIDE SEQUENCE [LARGE SCALE GENOMIC DNA]</scope>
    <source>
        <strain evidence="7 8">D4M1</strain>
    </source>
</reference>
<dbReference type="GO" id="GO:0008483">
    <property type="term" value="F:transaminase activity"/>
    <property type="evidence" value="ECO:0007669"/>
    <property type="project" value="UniProtKB-KW"/>
</dbReference>
<accession>A0A5B8G207</accession>
<dbReference type="Pfam" id="PF00392">
    <property type="entry name" value="GntR"/>
    <property type="match status" value="1"/>
</dbReference>
<dbReference type="Proteomes" id="UP000305888">
    <property type="component" value="Chromosome"/>
</dbReference>
<evidence type="ECO:0000256" key="1">
    <source>
        <dbReference type="ARBA" id="ARBA00005384"/>
    </source>
</evidence>
<sequence>MSRIPSTRELSSCVTPAWAVPVIYSSPFGGYTDRFHLACIGTVQKIDPVLYSANIGYSSVMAQTKTDRIFEALQNRILAGELPQGTRLDSLRQACRHYGVSKNIVVTVYDRLVARGLITARQGAGFFVAHRPSMAVEPENLQEAIDTVSLLRAQLDRPHTVLAGDGRPPENWLLNAVPALTVSAGEGGYGTPHGLLALREYIAAAQLAQGIEVAPSQIVTTFGANHALDLVIRRFVRVGDPVLVDDPGYYPLFAKLRLAGAKVIGVPRRPSGPDPDLLGSLAKEYGARLFFTQSLGQNPTGCSIALPIAHAILQVAERQEMLVVDDDPFLDLPGIEGTRLAHLDLFDRVIQVGSYSKTLSPSLRSGYIIASPGIASNLAELKMILTVSSSSYTERIIANLIRSRRYEKIKFTMARRLSEARAEGMRRLSSLGLSLFAEPHGGLYGWLKLPDDLDDLEMAREASAHGIFLAPGSLFQAGWQAHPPGMRINWSRVNDSRFYSFLRRIL</sequence>
<dbReference type="SMART" id="SM00345">
    <property type="entry name" value="HTH_GNTR"/>
    <property type="match status" value="1"/>
</dbReference>
<evidence type="ECO:0000313" key="8">
    <source>
        <dbReference type="Proteomes" id="UP000305888"/>
    </source>
</evidence>
<dbReference type="InterPro" id="IPR036390">
    <property type="entry name" value="WH_DNA-bd_sf"/>
</dbReference>
<feature type="domain" description="HTH gntR-type" evidence="6">
    <location>
        <begin position="63"/>
        <end position="131"/>
    </location>
</feature>
<dbReference type="KEGG" id="ppru:FDP22_15885"/>
<dbReference type="InterPro" id="IPR051446">
    <property type="entry name" value="HTH_trans_reg/aminotransferase"/>
</dbReference>
<dbReference type="Gene3D" id="1.10.10.10">
    <property type="entry name" value="Winged helix-like DNA-binding domain superfamily/Winged helix DNA-binding domain"/>
    <property type="match status" value="1"/>
</dbReference>
<comment type="similarity">
    <text evidence="1">In the C-terminal section; belongs to the class-I pyridoxal-phosphate-dependent aminotransferase family.</text>
</comment>
<name>A0A5B8G207_9RHOB</name>
<evidence type="ECO:0000259" key="6">
    <source>
        <dbReference type="PROSITE" id="PS50949"/>
    </source>
</evidence>
<dbReference type="CDD" id="cd07377">
    <property type="entry name" value="WHTH_GntR"/>
    <property type="match status" value="1"/>
</dbReference>
<keyword evidence="7" id="KW-0808">Transferase</keyword>
<keyword evidence="8" id="KW-1185">Reference proteome</keyword>
<dbReference type="PROSITE" id="PS50949">
    <property type="entry name" value="HTH_GNTR"/>
    <property type="match status" value="1"/>
</dbReference>
<dbReference type="EMBL" id="CP040818">
    <property type="protein sequence ID" value="QDL93132.1"/>
    <property type="molecule type" value="Genomic_DNA"/>
</dbReference>
<evidence type="ECO:0000313" key="7">
    <source>
        <dbReference type="EMBL" id="QDL93132.1"/>
    </source>
</evidence>
<gene>
    <name evidence="7" type="ORF">FDP22_15885</name>
</gene>
<evidence type="ECO:0000256" key="5">
    <source>
        <dbReference type="ARBA" id="ARBA00023163"/>
    </source>
</evidence>
<organism evidence="7 8">
    <name type="scientific">Paroceanicella profunda</name>
    <dbReference type="NCBI Taxonomy" id="2579971"/>
    <lineage>
        <taxon>Bacteria</taxon>
        <taxon>Pseudomonadati</taxon>
        <taxon>Pseudomonadota</taxon>
        <taxon>Alphaproteobacteria</taxon>
        <taxon>Rhodobacterales</taxon>
        <taxon>Paracoccaceae</taxon>
        <taxon>Paroceanicella</taxon>
    </lineage>
</organism>
<dbReference type="InterPro" id="IPR036388">
    <property type="entry name" value="WH-like_DNA-bd_sf"/>
</dbReference>
<dbReference type="Gene3D" id="3.40.640.10">
    <property type="entry name" value="Type I PLP-dependent aspartate aminotransferase-like (Major domain)"/>
    <property type="match status" value="1"/>
</dbReference>
<evidence type="ECO:0000256" key="2">
    <source>
        <dbReference type="ARBA" id="ARBA00022898"/>
    </source>
</evidence>
<dbReference type="InterPro" id="IPR015421">
    <property type="entry name" value="PyrdxlP-dep_Trfase_major"/>
</dbReference>
<dbReference type="OrthoDB" id="9808770at2"/>
<dbReference type="GO" id="GO:0030170">
    <property type="term" value="F:pyridoxal phosphate binding"/>
    <property type="evidence" value="ECO:0007669"/>
    <property type="project" value="InterPro"/>
</dbReference>
<protein>
    <submittedName>
        <fullName evidence="7">PLP-dependent aminotransferase family protein</fullName>
    </submittedName>
</protein>
<evidence type="ECO:0000256" key="3">
    <source>
        <dbReference type="ARBA" id="ARBA00023015"/>
    </source>
</evidence>
<dbReference type="SUPFAM" id="SSF53383">
    <property type="entry name" value="PLP-dependent transferases"/>
    <property type="match status" value="1"/>
</dbReference>
<keyword evidence="7" id="KW-0032">Aminotransferase</keyword>
<keyword evidence="2" id="KW-0663">Pyridoxal phosphate</keyword>
<dbReference type="AlphaFoldDB" id="A0A5B8G207"/>
<dbReference type="GO" id="GO:0003700">
    <property type="term" value="F:DNA-binding transcription factor activity"/>
    <property type="evidence" value="ECO:0007669"/>
    <property type="project" value="InterPro"/>
</dbReference>
<dbReference type="Pfam" id="PF00155">
    <property type="entry name" value="Aminotran_1_2"/>
    <property type="match status" value="1"/>
</dbReference>
<dbReference type="PANTHER" id="PTHR46577">
    <property type="entry name" value="HTH-TYPE TRANSCRIPTIONAL REGULATORY PROTEIN GABR"/>
    <property type="match status" value="1"/>
</dbReference>
<evidence type="ECO:0000256" key="4">
    <source>
        <dbReference type="ARBA" id="ARBA00023125"/>
    </source>
</evidence>
<keyword evidence="4" id="KW-0238">DNA-binding</keyword>
<dbReference type="SUPFAM" id="SSF46785">
    <property type="entry name" value="Winged helix' DNA-binding domain"/>
    <property type="match status" value="1"/>
</dbReference>
<keyword evidence="3" id="KW-0805">Transcription regulation</keyword>
<keyword evidence="5" id="KW-0804">Transcription</keyword>
<dbReference type="InterPro" id="IPR004839">
    <property type="entry name" value="Aminotransferase_I/II_large"/>
</dbReference>
<dbReference type="CDD" id="cd00609">
    <property type="entry name" value="AAT_like"/>
    <property type="match status" value="1"/>
</dbReference>
<dbReference type="InterPro" id="IPR000524">
    <property type="entry name" value="Tscrpt_reg_HTH_GntR"/>
</dbReference>